<keyword evidence="3" id="KW-1185">Reference proteome</keyword>
<feature type="chain" id="PRO_5039541640" description="Secreted protein" evidence="1">
    <location>
        <begin position="29"/>
        <end position="115"/>
    </location>
</feature>
<comment type="caution">
    <text evidence="2">The sequence shown here is derived from an EMBL/GenBank/DDBJ whole genome shotgun (WGS) entry which is preliminary data.</text>
</comment>
<reference evidence="2 3" key="1">
    <citation type="submission" date="2019-09" db="EMBL/GenBank/DDBJ databases">
        <title>Report of infection by Mycobacterium simiae a patient suffering from pulmonary tuberculosis.</title>
        <authorList>
            <person name="Mohanty P.S."/>
            <person name="Bansal A.K."/>
            <person name="Singh H."/>
            <person name="Sharma S."/>
            <person name="Patil S.A."/>
            <person name="Upadhaya P."/>
            <person name="Singh P.K."/>
            <person name="Kumar D."/>
            <person name="Kumar S."/>
            <person name="Singh R.K."/>
            <person name="Chaudhary B."/>
        </authorList>
    </citation>
    <scope>NUCLEOTIDE SEQUENCE [LARGE SCALE GENOMIC DNA]</scope>
    <source>
        <strain evidence="2 3">JAL-560-SIM</strain>
    </source>
</reference>
<keyword evidence="1" id="KW-0732">Signal</keyword>
<feature type="signal peptide" evidence="1">
    <location>
        <begin position="1"/>
        <end position="28"/>
    </location>
</feature>
<gene>
    <name evidence="2" type="ORF">F0Q45_19530</name>
</gene>
<protein>
    <recommendedName>
        <fullName evidence="4">Secreted protein</fullName>
    </recommendedName>
</protein>
<dbReference type="EMBL" id="VTZN01000142">
    <property type="protein sequence ID" value="KAA1248645.1"/>
    <property type="molecule type" value="Genomic_DNA"/>
</dbReference>
<proteinExistence type="predicted"/>
<organism evidence="2 3">
    <name type="scientific">Mycobacterium simiae</name>
    <name type="common">Mycobacterium habana</name>
    <dbReference type="NCBI Taxonomy" id="1784"/>
    <lineage>
        <taxon>Bacteria</taxon>
        <taxon>Bacillati</taxon>
        <taxon>Actinomycetota</taxon>
        <taxon>Actinomycetes</taxon>
        <taxon>Mycobacteriales</taxon>
        <taxon>Mycobacteriaceae</taxon>
        <taxon>Mycobacterium</taxon>
        <taxon>Mycobacterium simiae complex</taxon>
    </lineage>
</organism>
<accession>A0A5B1BLA2</accession>
<sequence length="115" mass="11663">MTVARGAPAATAATAATAAALAVRAVAAATPAAEELVHLVAPVVSTRTVSTPAPLAPRVVRALPVNPEMLATTVNAASRRYDPHSGCAPGRYPDCGASVRSVYLPDFLTCGDARR</sequence>
<dbReference type="Proteomes" id="UP000324701">
    <property type="component" value="Unassembled WGS sequence"/>
</dbReference>
<evidence type="ECO:0008006" key="4">
    <source>
        <dbReference type="Google" id="ProtNLM"/>
    </source>
</evidence>
<evidence type="ECO:0000313" key="3">
    <source>
        <dbReference type="Proteomes" id="UP000324701"/>
    </source>
</evidence>
<name>A0A5B1BLA2_MYCSI</name>
<evidence type="ECO:0000256" key="1">
    <source>
        <dbReference type="SAM" id="SignalP"/>
    </source>
</evidence>
<evidence type="ECO:0000313" key="2">
    <source>
        <dbReference type="EMBL" id="KAA1248645.1"/>
    </source>
</evidence>
<dbReference type="AlphaFoldDB" id="A0A5B1BLA2"/>